<accession>A0A2N0V072</accession>
<evidence type="ECO:0008006" key="4">
    <source>
        <dbReference type="Google" id="ProtNLM"/>
    </source>
</evidence>
<evidence type="ECO:0000313" key="3">
    <source>
        <dbReference type="Proteomes" id="UP000233425"/>
    </source>
</evidence>
<gene>
    <name evidence="2" type="ORF">RBATCC27255_00209</name>
</gene>
<dbReference type="Proteomes" id="UP000233425">
    <property type="component" value="Unassembled WGS sequence"/>
</dbReference>
<keyword evidence="1" id="KW-0812">Transmembrane</keyword>
<comment type="caution">
    <text evidence="2">The sequence shown here is derived from an EMBL/GenBank/DDBJ whole genome shotgun (WGS) entry which is preliminary data.</text>
</comment>
<feature type="transmembrane region" description="Helical" evidence="1">
    <location>
        <begin position="12"/>
        <end position="31"/>
    </location>
</feature>
<evidence type="ECO:0000313" key="2">
    <source>
        <dbReference type="EMBL" id="PKD32634.1"/>
    </source>
</evidence>
<sequence length="113" mass="11982">MNIFETIPAYDYIIAVVGVLGVILGIAQLGAKRCIGIMKIDQYTGESAGRFAVISSVIYILGGILTAAAPFAVSYINSQNFGFSLPTLLPSWLLIAVAAVVLIAQTSTLKKKF</sequence>
<evidence type="ECO:0000256" key="1">
    <source>
        <dbReference type="SAM" id="Phobius"/>
    </source>
</evidence>
<dbReference type="RefSeq" id="WP_101028350.1">
    <property type="nucleotide sequence ID" value="NZ_CABMMZ010000019.1"/>
</dbReference>
<reference evidence="2" key="1">
    <citation type="journal article" date="2018" name="Environ. Microbiol.">
        <title>Sporulation capability and amylosome conservation among diverse human colonic and rumen isolates of the keystone starch-degrader Ruminococcus bromii.</title>
        <authorList>
            <person name="Mukhopadhya I."/>
            <person name="Morais S."/>
            <person name="Laverde-Gomez J."/>
            <person name="Sheridan P.O."/>
            <person name="Walker A.W."/>
            <person name="Kelly W."/>
            <person name="Klieve A.V."/>
            <person name="Ouwerkerk D."/>
            <person name="Duncan S.H."/>
            <person name="Louis P."/>
            <person name="Koropatkin N."/>
            <person name="Cockburn D."/>
            <person name="Kibler R."/>
            <person name="Cooper P.J."/>
            <person name="Sandoval C."/>
            <person name="Crost E."/>
            <person name="Juge N."/>
            <person name="Bayer E.A."/>
            <person name="Flint H.J."/>
        </authorList>
    </citation>
    <scope>NUCLEOTIDE SEQUENCE [LARGE SCALE GENOMIC DNA]</scope>
    <source>
        <strain evidence="2">ATCC 27255</strain>
    </source>
</reference>
<keyword evidence="1" id="KW-1133">Transmembrane helix</keyword>
<keyword evidence="3" id="KW-1185">Reference proteome</keyword>
<dbReference type="EMBL" id="NNSR01000019">
    <property type="protein sequence ID" value="PKD32634.1"/>
    <property type="molecule type" value="Genomic_DNA"/>
</dbReference>
<organism evidence="2 3">
    <name type="scientific">Ruminococcus bromii</name>
    <dbReference type="NCBI Taxonomy" id="40518"/>
    <lineage>
        <taxon>Bacteria</taxon>
        <taxon>Bacillati</taxon>
        <taxon>Bacillota</taxon>
        <taxon>Clostridia</taxon>
        <taxon>Eubacteriales</taxon>
        <taxon>Oscillospiraceae</taxon>
        <taxon>Ruminococcus</taxon>
    </lineage>
</organism>
<proteinExistence type="predicted"/>
<feature type="transmembrane region" description="Helical" evidence="1">
    <location>
        <begin position="88"/>
        <end position="109"/>
    </location>
</feature>
<keyword evidence="1" id="KW-0472">Membrane</keyword>
<dbReference type="AlphaFoldDB" id="A0A2N0V072"/>
<protein>
    <recommendedName>
        <fullName evidence="4">DUF3784 domain-containing protein</fullName>
    </recommendedName>
</protein>
<feature type="transmembrane region" description="Helical" evidence="1">
    <location>
        <begin position="51"/>
        <end position="76"/>
    </location>
</feature>
<name>A0A2N0V072_9FIRM</name>